<dbReference type="Pfam" id="PF01987">
    <property type="entry name" value="AIM24"/>
    <property type="match status" value="1"/>
</dbReference>
<evidence type="ECO:0000313" key="1">
    <source>
        <dbReference type="EMBL" id="KAK0039211.1"/>
    </source>
</evidence>
<dbReference type="PANTHER" id="PTHR38074">
    <property type="entry name" value="ALTERED INHERITANCE OF MITOCHONDRIA PROTEIN 24, MITOCHONDRIAL"/>
    <property type="match status" value="1"/>
</dbReference>
<comment type="caution">
    <text evidence="1">The sequence shown here is derived from an EMBL/GenBank/DDBJ whole genome shotgun (WGS) entry which is preliminary data.</text>
</comment>
<proteinExistence type="predicted"/>
<dbReference type="EMBL" id="JASAOG010000477">
    <property type="protein sequence ID" value="KAK0039211.1"/>
    <property type="molecule type" value="Genomic_DNA"/>
</dbReference>
<evidence type="ECO:0000313" key="2">
    <source>
        <dbReference type="Proteomes" id="UP001233172"/>
    </source>
</evidence>
<dbReference type="AlphaFoldDB" id="A0AAD8AMY5"/>
<dbReference type="Proteomes" id="UP001233172">
    <property type="component" value="Unassembled WGS sequence"/>
</dbReference>
<dbReference type="Gene3D" id="3.60.160.10">
    <property type="entry name" value="Mitochondrial biogenesis AIM24"/>
    <property type="match status" value="1"/>
</dbReference>
<sequence length="165" mass="18159">MIGYTGNVKFEREGVLEGGLGKFLKKAVSGESTPMMKAEGNGRVYFAENGKKVRIIYLQNEMFYVNGNNILAFEDAIQWDIKMMRRVAGMAAGGLFNMQLGGTGMVAITTHFDPITLVVQPGQPVYTDPNATVAWSGNLTPSIKTDISLKTLFGRGQRRIFPARF</sequence>
<protein>
    <submittedName>
        <fullName evidence="1">AIM24 family protein</fullName>
    </submittedName>
</protein>
<dbReference type="SUPFAM" id="SSF51219">
    <property type="entry name" value="TRAP-like"/>
    <property type="match status" value="1"/>
</dbReference>
<dbReference type="PANTHER" id="PTHR38074:SF1">
    <property type="entry name" value="ALTERED INHERITANCE OF MITOCHONDRIA PROTEIN 24, MITOCHONDRIAL"/>
    <property type="match status" value="1"/>
</dbReference>
<dbReference type="InterPro" id="IPR002838">
    <property type="entry name" value="AIM24"/>
</dbReference>
<reference evidence="1" key="2">
    <citation type="submission" date="2023-04" db="EMBL/GenBank/DDBJ databases">
        <authorList>
            <person name="Bu L."/>
            <person name="Lu L."/>
            <person name="Laidemitt M.R."/>
            <person name="Zhang S.M."/>
            <person name="Mutuku M."/>
            <person name="Mkoji G."/>
            <person name="Steinauer M."/>
            <person name="Loker E.S."/>
        </authorList>
    </citation>
    <scope>NUCLEOTIDE SEQUENCE</scope>
    <source>
        <strain evidence="1">KasaAsao</strain>
        <tissue evidence="1">Whole Snail</tissue>
    </source>
</reference>
<reference evidence="1" key="1">
    <citation type="journal article" date="2023" name="PLoS Negl. Trop. Dis.">
        <title>A genome sequence for Biomphalaria pfeifferi, the major vector snail for the human-infecting parasite Schistosoma mansoni.</title>
        <authorList>
            <person name="Bu L."/>
            <person name="Lu L."/>
            <person name="Laidemitt M.R."/>
            <person name="Zhang S.M."/>
            <person name="Mutuku M."/>
            <person name="Mkoji G."/>
            <person name="Steinauer M."/>
            <person name="Loker E.S."/>
        </authorList>
    </citation>
    <scope>NUCLEOTIDE SEQUENCE</scope>
    <source>
        <strain evidence="1">KasaAsao</strain>
    </source>
</reference>
<dbReference type="InterPro" id="IPR036983">
    <property type="entry name" value="AIM24_sf"/>
</dbReference>
<organism evidence="1 2">
    <name type="scientific">Biomphalaria pfeifferi</name>
    <name type="common">Bloodfluke planorb</name>
    <name type="synonym">Freshwater snail</name>
    <dbReference type="NCBI Taxonomy" id="112525"/>
    <lineage>
        <taxon>Eukaryota</taxon>
        <taxon>Metazoa</taxon>
        <taxon>Spiralia</taxon>
        <taxon>Lophotrochozoa</taxon>
        <taxon>Mollusca</taxon>
        <taxon>Gastropoda</taxon>
        <taxon>Heterobranchia</taxon>
        <taxon>Euthyneura</taxon>
        <taxon>Panpulmonata</taxon>
        <taxon>Hygrophila</taxon>
        <taxon>Lymnaeoidea</taxon>
        <taxon>Planorbidae</taxon>
        <taxon>Biomphalaria</taxon>
    </lineage>
</organism>
<dbReference type="InterPro" id="IPR016031">
    <property type="entry name" value="Trp_RNA-bd_attenuator-like_dom"/>
</dbReference>
<accession>A0AAD8AMY5</accession>
<gene>
    <name evidence="1" type="ORF">Bpfe_031364</name>
</gene>
<keyword evidence="2" id="KW-1185">Reference proteome</keyword>
<name>A0AAD8AMY5_BIOPF</name>